<evidence type="ECO:0000259" key="5">
    <source>
        <dbReference type="Pfam" id="PF16575"/>
    </source>
</evidence>
<dbReference type="Pfam" id="PF16575">
    <property type="entry name" value="CLP1_P"/>
    <property type="match status" value="1"/>
</dbReference>
<keyword evidence="1" id="KW-0808">Transferase</keyword>
<dbReference type="InterPro" id="IPR045116">
    <property type="entry name" value="Clp1/Grc3"/>
</dbReference>
<dbReference type="SUPFAM" id="SSF52540">
    <property type="entry name" value="P-loop containing nucleoside triphosphate hydrolases"/>
    <property type="match status" value="1"/>
</dbReference>
<keyword evidence="3" id="KW-0418">Kinase</keyword>
<reference evidence="6 7" key="1">
    <citation type="submission" date="2018-06" db="EMBL/GenBank/DDBJ databases">
        <title>Extensive metabolic versatility and redundancy in microbially diverse, dynamic hydrothermal sediments.</title>
        <authorList>
            <person name="Dombrowski N."/>
            <person name="Teske A."/>
            <person name="Baker B.J."/>
        </authorList>
    </citation>
    <scope>NUCLEOTIDE SEQUENCE [LARGE SCALE GENOMIC DNA]</scope>
    <source>
        <strain evidence="6">B19_G9</strain>
    </source>
</reference>
<dbReference type="PANTHER" id="PTHR12755">
    <property type="entry name" value="CLEAVAGE/POLYADENYLATION FACTOR IA SUBUNIT CLP1P"/>
    <property type="match status" value="1"/>
</dbReference>
<evidence type="ECO:0000313" key="7">
    <source>
        <dbReference type="Proteomes" id="UP000267654"/>
    </source>
</evidence>
<sequence>MPENFFLSEEILEQIIDSGNRTIMVIGASDSGKTTFVEQIAKICSLTRKTAIVDIDPGQSHIGPPTTVAWGMVEKKEFEGWEKLKIKGFYFVGDTSPTGNLLPVITGARLMWDEAIRQADKVILDTTGLVRGNIGKILKLHLIDLLKPEVIFALYREDELEHILSFFRGVKFPRIFKLPVPSDVILKDFTLRRNYRQKKFRDYFKFAREIEFIPEEIGISKNLSPDYLNMRLISLRDKNNQDIALGIIKELNKRKDRVVVYSPVSNPERVGAVVFGRLKLTLEGVEMRF</sequence>
<keyword evidence="4" id="KW-0067">ATP-binding</keyword>
<proteinExistence type="predicted"/>
<evidence type="ECO:0000256" key="1">
    <source>
        <dbReference type="ARBA" id="ARBA00022679"/>
    </source>
</evidence>
<dbReference type="Gene3D" id="3.40.50.300">
    <property type="entry name" value="P-loop containing nucleotide triphosphate hydrolases"/>
    <property type="match status" value="1"/>
</dbReference>
<organism evidence="6 7">
    <name type="scientific">Aerophobetes bacterium</name>
    <dbReference type="NCBI Taxonomy" id="2030807"/>
    <lineage>
        <taxon>Bacteria</taxon>
        <taxon>Candidatus Aerophobota</taxon>
    </lineage>
</organism>
<dbReference type="EMBL" id="QMQB01000115">
    <property type="protein sequence ID" value="RLE13024.1"/>
    <property type="molecule type" value="Genomic_DNA"/>
</dbReference>
<evidence type="ECO:0000256" key="3">
    <source>
        <dbReference type="ARBA" id="ARBA00022777"/>
    </source>
</evidence>
<dbReference type="Proteomes" id="UP000267654">
    <property type="component" value="Unassembled WGS sequence"/>
</dbReference>
<protein>
    <recommendedName>
        <fullName evidence="5">Clp1 P-loop domain-containing protein</fullName>
    </recommendedName>
</protein>
<gene>
    <name evidence="6" type="ORF">DRI96_03635</name>
</gene>
<evidence type="ECO:0000256" key="4">
    <source>
        <dbReference type="ARBA" id="ARBA00022840"/>
    </source>
</evidence>
<dbReference type="InterPro" id="IPR027417">
    <property type="entry name" value="P-loop_NTPase"/>
</dbReference>
<dbReference type="PANTHER" id="PTHR12755:SF3">
    <property type="entry name" value="POLYNUCLEOTIDE 5'-HYDROXYL-KINASE NOL9"/>
    <property type="match status" value="1"/>
</dbReference>
<comment type="caution">
    <text evidence="6">The sequence shown here is derived from an EMBL/GenBank/DDBJ whole genome shotgun (WGS) entry which is preliminary data.</text>
</comment>
<dbReference type="AlphaFoldDB" id="A0A662DB59"/>
<feature type="domain" description="Clp1 P-loop" evidence="5">
    <location>
        <begin position="27"/>
        <end position="205"/>
    </location>
</feature>
<name>A0A662DB59_UNCAE</name>
<evidence type="ECO:0000256" key="2">
    <source>
        <dbReference type="ARBA" id="ARBA00022741"/>
    </source>
</evidence>
<keyword evidence="2" id="KW-0547">Nucleotide-binding</keyword>
<evidence type="ECO:0000313" key="6">
    <source>
        <dbReference type="EMBL" id="RLE13024.1"/>
    </source>
</evidence>
<dbReference type="GO" id="GO:0051731">
    <property type="term" value="F:polynucleotide 5'-hydroxyl-kinase activity"/>
    <property type="evidence" value="ECO:0007669"/>
    <property type="project" value="InterPro"/>
</dbReference>
<dbReference type="GO" id="GO:0006396">
    <property type="term" value="P:RNA processing"/>
    <property type="evidence" value="ECO:0007669"/>
    <property type="project" value="InterPro"/>
</dbReference>
<dbReference type="InterPro" id="IPR032319">
    <property type="entry name" value="CLP1_P"/>
</dbReference>
<accession>A0A662DB59</accession>
<dbReference type="GO" id="GO:0005524">
    <property type="term" value="F:ATP binding"/>
    <property type="evidence" value="ECO:0007669"/>
    <property type="project" value="UniProtKB-KW"/>
</dbReference>